<feature type="transmembrane region" description="Helical" evidence="1">
    <location>
        <begin position="177"/>
        <end position="200"/>
    </location>
</feature>
<evidence type="ECO:0000259" key="2">
    <source>
        <dbReference type="Pfam" id="PF07853"/>
    </source>
</evidence>
<feature type="transmembrane region" description="Helical" evidence="1">
    <location>
        <begin position="212"/>
        <end position="235"/>
    </location>
</feature>
<dbReference type="Pfam" id="PF07853">
    <property type="entry name" value="DUF1648"/>
    <property type="match status" value="1"/>
</dbReference>
<gene>
    <name evidence="3" type="ORF">BINDI_0597</name>
</gene>
<feature type="transmembrane region" description="Helical" evidence="1">
    <location>
        <begin position="92"/>
        <end position="113"/>
    </location>
</feature>
<keyword evidence="1" id="KW-0472">Membrane</keyword>
<dbReference type="HOGENOM" id="CLU_846391_0_0_11"/>
<feature type="transmembrane region" description="Helical" evidence="1">
    <location>
        <begin position="133"/>
        <end position="157"/>
    </location>
</feature>
<name>A0A087VUA0_9BIFI</name>
<dbReference type="EMBL" id="CP006018">
    <property type="protein sequence ID" value="AIC91873.1"/>
    <property type="molecule type" value="Genomic_DNA"/>
</dbReference>
<proteinExistence type="predicted"/>
<evidence type="ECO:0000313" key="3">
    <source>
        <dbReference type="EMBL" id="AIC91873.1"/>
    </source>
</evidence>
<dbReference type="Proteomes" id="UP000028569">
    <property type="component" value="Chromosome"/>
</dbReference>
<feature type="transmembrane region" description="Helical" evidence="1">
    <location>
        <begin position="279"/>
        <end position="300"/>
    </location>
</feature>
<organism evidence="3 4">
    <name type="scientific">Bifidobacterium [indicum] DSM 20214 = LMG 11587</name>
    <dbReference type="NCBI Taxonomy" id="1341694"/>
    <lineage>
        <taxon>Bacteria</taxon>
        <taxon>Bacillati</taxon>
        <taxon>Actinomycetota</taxon>
        <taxon>Actinomycetes</taxon>
        <taxon>Bifidobacteriales</taxon>
        <taxon>Bifidobacteriaceae</taxon>
        <taxon>Bifidobacterium</taxon>
    </lineage>
</organism>
<feature type="domain" description="DUF1648" evidence="2">
    <location>
        <begin position="98"/>
        <end position="142"/>
    </location>
</feature>
<dbReference type="AlphaFoldDB" id="A0A087VUA0"/>
<accession>A0A087VUA0</accession>
<keyword evidence="1" id="KW-0812">Transmembrane</keyword>
<feature type="transmembrane region" description="Helical" evidence="1">
    <location>
        <begin position="255"/>
        <end position="273"/>
    </location>
</feature>
<evidence type="ECO:0000313" key="4">
    <source>
        <dbReference type="Proteomes" id="UP000028569"/>
    </source>
</evidence>
<reference evidence="3 4" key="1">
    <citation type="journal article" date="2014" name="Appl. Environ. Microbiol.">
        <title>Genomic encyclopedia of type strains of the genus Bifidobacterium.</title>
        <authorList>
            <person name="Milani C."/>
            <person name="Lugli G.A."/>
            <person name="Duranti S."/>
            <person name="Turroni F."/>
            <person name="Bottacini F."/>
            <person name="Mangifesta M."/>
            <person name="Sanchez B."/>
            <person name="Viappiani A."/>
            <person name="Mancabelli L."/>
            <person name="Taminiau B."/>
            <person name="Delcenserie V."/>
            <person name="Barrangou R."/>
            <person name="Margolles A."/>
            <person name="van Sinderen D."/>
            <person name="Ventura M."/>
        </authorList>
    </citation>
    <scope>NUCLEOTIDE SEQUENCE [LARGE SCALE GENOMIC DNA]</scope>
    <source>
        <strain evidence="3 4">LMG 11587</strain>
    </source>
</reference>
<protein>
    <recommendedName>
        <fullName evidence="2">DUF1648 domain-containing protein</fullName>
    </recommendedName>
</protein>
<dbReference type="KEGG" id="bii:BINDI_0597"/>
<dbReference type="InterPro" id="IPR012867">
    <property type="entry name" value="DUF1648"/>
</dbReference>
<keyword evidence="1" id="KW-1133">Transmembrane helix</keyword>
<evidence type="ECO:0000256" key="1">
    <source>
        <dbReference type="SAM" id="Phobius"/>
    </source>
</evidence>
<keyword evidence="4" id="KW-1185">Reference proteome</keyword>
<sequence>MRVADPIGHIQARSGRTVLRRIAAVTSRGRYLTRFKCQYTVVHTFISSITRWLGSLNLGVQGNKILNREMPKSIDQDALTDRNRRTLWILRIIMWSISILMIAVAAIIVPMMPETIPIHFDIHSRADRWGSGFSVFLIPLITNTALAGIWFLMELFVRRFHGIGNDSDMSLYTSLKILLIGGIWVQFILALITADLLYGGFKQISSFSDDDIIIRLSGVAIGVCSCIAGMAMPLVKGMHISGLPKDSKFRKVLQYQGSAVLLLTGVLMLLLSVLLHGIWIIWAFIVAALMEAAVLTLLSFKARRDSNNPNASGPWNFNMSRIGHRPMP</sequence>